<accession>A0ABV8NT85</accession>
<keyword evidence="1" id="KW-0472">Membrane</keyword>
<feature type="transmembrane region" description="Helical" evidence="1">
    <location>
        <begin position="12"/>
        <end position="30"/>
    </location>
</feature>
<protein>
    <submittedName>
        <fullName evidence="2">Uncharacterized protein</fullName>
    </submittedName>
</protein>
<evidence type="ECO:0000313" key="3">
    <source>
        <dbReference type="Proteomes" id="UP001595792"/>
    </source>
</evidence>
<keyword evidence="1" id="KW-0812">Transmembrane</keyword>
<organism evidence="2 3">
    <name type="scientific">Pedobacter jamesrossensis</name>
    <dbReference type="NCBI Taxonomy" id="1908238"/>
    <lineage>
        <taxon>Bacteria</taxon>
        <taxon>Pseudomonadati</taxon>
        <taxon>Bacteroidota</taxon>
        <taxon>Sphingobacteriia</taxon>
        <taxon>Sphingobacteriales</taxon>
        <taxon>Sphingobacteriaceae</taxon>
        <taxon>Pedobacter</taxon>
    </lineage>
</organism>
<comment type="caution">
    <text evidence="2">The sequence shown here is derived from an EMBL/GenBank/DDBJ whole genome shotgun (WGS) entry which is preliminary data.</text>
</comment>
<keyword evidence="1" id="KW-1133">Transmembrane helix</keyword>
<keyword evidence="3" id="KW-1185">Reference proteome</keyword>
<gene>
    <name evidence="2" type="ORF">ACFOUY_20110</name>
</gene>
<proteinExistence type="predicted"/>
<evidence type="ECO:0000313" key="2">
    <source>
        <dbReference type="EMBL" id="MFC4199023.1"/>
    </source>
</evidence>
<dbReference type="RefSeq" id="WP_378963078.1">
    <property type="nucleotide sequence ID" value="NZ_JBHRXC010000016.1"/>
</dbReference>
<dbReference type="EMBL" id="JBHSBY010000145">
    <property type="protein sequence ID" value="MFC4199023.1"/>
    <property type="molecule type" value="Genomic_DNA"/>
</dbReference>
<reference evidence="3" key="1">
    <citation type="journal article" date="2019" name="Int. J. Syst. Evol. Microbiol.">
        <title>The Global Catalogue of Microorganisms (GCM) 10K type strain sequencing project: providing services to taxonomists for standard genome sequencing and annotation.</title>
        <authorList>
            <consortium name="The Broad Institute Genomics Platform"/>
            <consortium name="The Broad Institute Genome Sequencing Center for Infectious Disease"/>
            <person name="Wu L."/>
            <person name="Ma J."/>
        </authorList>
    </citation>
    <scope>NUCLEOTIDE SEQUENCE [LARGE SCALE GENOMIC DNA]</scope>
    <source>
        <strain evidence="3">CCM 8689</strain>
    </source>
</reference>
<sequence>MNNQPDEAGKTLIVMLAFIFVISIVSSLMLRNQAPLTQKEKIAICPTCDLISYQQ</sequence>
<evidence type="ECO:0000256" key="1">
    <source>
        <dbReference type="SAM" id="Phobius"/>
    </source>
</evidence>
<name>A0ABV8NT85_9SPHI</name>
<dbReference type="Proteomes" id="UP001595792">
    <property type="component" value="Unassembled WGS sequence"/>
</dbReference>